<organism evidence="2 3">
    <name type="scientific">Lactobacillus crispatus</name>
    <dbReference type="NCBI Taxonomy" id="47770"/>
    <lineage>
        <taxon>Bacteria</taxon>
        <taxon>Bacillati</taxon>
        <taxon>Bacillota</taxon>
        <taxon>Bacilli</taxon>
        <taxon>Lactobacillales</taxon>
        <taxon>Lactobacillaceae</taxon>
        <taxon>Lactobacillus</taxon>
    </lineage>
</organism>
<name>A0A109DD93_9LACO</name>
<sequence length="174" mass="19519">MRRESLWLKFVRYWYGIDSKLDERQLAEVERIGNNAYVISGIVELILLVITLIMALTIKSELALWFLPLAIAIMMLMMSAYTYLAMRKLKIFSVEITADERPEAIRRIWIKAIIAGIIGAVFGTLGSALGASSVQNNLVNVLDFWPQGLWLGVCCGAGSAIGRVQRLKVIKEDE</sequence>
<evidence type="ECO:0000313" key="3">
    <source>
        <dbReference type="Proteomes" id="UP000067598"/>
    </source>
</evidence>
<keyword evidence="1" id="KW-0472">Membrane</keyword>
<evidence type="ECO:0008006" key="4">
    <source>
        <dbReference type="Google" id="ProtNLM"/>
    </source>
</evidence>
<feature type="transmembrane region" description="Helical" evidence="1">
    <location>
        <begin position="144"/>
        <end position="162"/>
    </location>
</feature>
<keyword evidence="1" id="KW-0812">Transmembrane</keyword>
<feature type="transmembrane region" description="Helical" evidence="1">
    <location>
        <begin position="36"/>
        <end position="56"/>
    </location>
</feature>
<proteinExistence type="predicted"/>
<dbReference type="RefSeq" id="WP_060462331.1">
    <property type="nucleotide sequence ID" value="NZ_AP025162.1"/>
</dbReference>
<feature type="transmembrane region" description="Helical" evidence="1">
    <location>
        <begin position="62"/>
        <end position="84"/>
    </location>
</feature>
<dbReference type="Proteomes" id="UP000067598">
    <property type="component" value="Unassembled WGS sequence"/>
</dbReference>
<protein>
    <recommendedName>
        <fullName evidence="4">DUF3278 domain-containing protein</fullName>
    </recommendedName>
</protein>
<reference evidence="2 3" key="1">
    <citation type="journal article" date="2016" name="Microbiology (Mosc.)">
        <title>Comparison of Lactobacillus crispatus isolates from Lactobacillus-dominated vaginal microbiomes with isolates from microbiomes containing bacterial vaginosis-associated bacteria.</title>
        <authorList>
            <person name="Abdelmaksoud A.A."/>
            <person name="Koparde V.N."/>
            <person name="Sheth N.U."/>
            <person name="Serrano M.G."/>
            <person name="Glascock A.L."/>
            <person name="Fettweis J.M."/>
            <person name="Strauss Iii J.F."/>
            <person name="Buck G.A."/>
            <person name="Jefferson K.K."/>
        </authorList>
    </citation>
    <scope>NUCLEOTIDE SEQUENCE [LARGE SCALE GENOMIC DNA]</scope>
    <source>
        <strain evidence="2 3">VMC3</strain>
    </source>
</reference>
<dbReference type="InterPro" id="IPR021697">
    <property type="entry name" value="DUF3278"/>
</dbReference>
<dbReference type="Pfam" id="PF11683">
    <property type="entry name" value="DUF3278"/>
    <property type="match status" value="1"/>
</dbReference>
<comment type="caution">
    <text evidence="2">The sequence shown here is derived from an EMBL/GenBank/DDBJ whole genome shotgun (WGS) entry which is preliminary data.</text>
</comment>
<dbReference type="AlphaFoldDB" id="A0A109DD93"/>
<keyword evidence="1" id="KW-1133">Transmembrane helix</keyword>
<evidence type="ECO:0000313" key="2">
    <source>
        <dbReference type="EMBL" id="KWU03310.1"/>
    </source>
</evidence>
<dbReference type="PATRIC" id="fig|47770.28.peg.1101"/>
<gene>
    <name evidence="2" type="ORF">AEL95_08150</name>
</gene>
<dbReference type="EMBL" id="LJGP01000035">
    <property type="protein sequence ID" value="KWU03310.1"/>
    <property type="molecule type" value="Genomic_DNA"/>
</dbReference>
<feature type="transmembrane region" description="Helical" evidence="1">
    <location>
        <begin position="108"/>
        <end position="132"/>
    </location>
</feature>
<evidence type="ECO:0000256" key="1">
    <source>
        <dbReference type="SAM" id="Phobius"/>
    </source>
</evidence>
<accession>A0A109DD93</accession>